<evidence type="ECO:0000313" key="3">
    <source>
        <dbReference type="EMBL" id="QHQ51173.1"/>
    </source>
</evidence>
<evidence type="ECO:0000256" key="1">
    <source>
        <dbReference type="ARBA" id="ARBA00023186"/>
    </source>
</evidence>
<dbReference type="EMBL" id="CP047962">
    <property type="protein sequence ID" value="QHQ51173.1"/>
    <property type="molecule type" value="Genomic_DNA"/>
</dbReference>
<feature type="compositionally biased region" description="Acidic residues" evidence="2">
    <location>
        <begin position="188"/>
        <end position="201"/>
    </location>
</feature>
<dbReference type="InterPro" id="IPR036869">
    <property type="entry name" value="J_dom_sf"/>
</dbReference>
<dbReference type="AlphaFoldDB" id="A0AAE6SL46"/>
<dbReference type="SUPFAM" id="SSF46565">
    <property type="entry name" value="Chaperone J-domain"/>
    <property type="match status" value="1"/>
</dbReference>
<dbReference type="RefSeq" id="WP_005326701.1">
    <property type="nucleotide sequence ID" value="NZ_CAWPID010000001.1"/>
</dbReference>
<reference evidence="3 4" key="1">
    <citation type="submission" date="2020-01" db="EMBL/GenBank/DDBJ databases">
        <title>Complete genome of Aeromonas media MC64.</title>
        <authorList>
            <person name="Cao G."/>
            <person name="Fu J."/>
            <person name="Zhong C."/>
        </authorList>
    </citation>
    <scope>NUCLEOTIDE SEQUENCE [LARGE SCALE GENOMIC DNA]</scope>
    <source>
        <strain evidence="3 4">MC64</strain>
    </source>
</reference>
<sequence length="410" mass="47949">MSQIKKRSKKSPRPASPPRASSNPALDLFHRHWHAIEKQQAKMDKFASDGRAIYDRFCHELEPLERQQCALIYQLCQRLTTFTARKSFTQWQRETLHDWIHELFSYLESNPFRGELDLEAIAIDLQVNSSALMDEEMIEQQCDFVYALLMEACGHAPDDRELLRAFVHDPHLLRDHILNAQAQAQSADQDDGDAGEEGDDFSFDWDLEGVDEDEDEDNPFAEHAFDDDEPDHAASQVDALFDKSSLKQLYRKLAMALHPDREQDPVKREEKHQLMSQLSHAWENQEMFTLLQLAHNHLPESESLLSADNLAYINPLLKRRLRELERQYYLETEQGLLAVVLRRFKQRSKKKTEAAFAEHRAYLEQDIRNLKENLAEIRSLQTLKPYLSARLNAQQQAFWEDDFDLDSLFR</sequence>
<dbReference type="Gene3D" id="1.10.287.110">
    <property type="entry name" value="DnaJ domain"/>
    <property type="match status" value="1"/>
</dbReference>
<feature type="compositionally biased region" description="Acidic residues" evidence="2">
    <location>
        <begin position="211"/>
        <end position="230"/>
    </location>
</feature>
<keyword evidence="1" id="KW-0143">Chaperone</keyword>
<feature type="region of interest" description="Disordered" evidence="2">
    <location>
        <begin position="182"/>
        <end position="201"/>
    </location>
</feature>
<evidence type="ECO:0000256" key="2">
    <source>
        <dbReference type="SAM" id="MobiDB-lite"/>
    </source>
</evidence>
<protein>
    <recommendedName>
        <fullName evidence="5">J domain-containing protein</fullName>
    </recommendedName>
</protein>
<gene>
    <name evidence="3" type="ORF">GWI30_09955</name>
</gene>
<feature type="compositionally biased region" description="Basic residues" evidence="2">
    <location>
        <begin position="1"/>
        <end position="12"/>
    </location>
</feature>
<evidence type="ECO:0008006" key="5">
    <source>
        <dbReference type="Google" id="ProtNLM"/>
    </source>
</evidence>
<dbReference type="Proteomes" id="UP000463871">
    <property type="component" value="Chromosome"/>
</dbReference>
<dbReference type="CDD" id="cd06257">
    <property type="entry name" value="DnaJ"/>
    <property type="match status" value="1"/>
</dbReference>
<dbReference type="InterPro" id="IPR001623">
    <property type="entry name" value="DnaJ_domain"/>
</dbReference>
<accession>A0AAE6SL46</accession>
<feature type="region of interest" description="Disordered" evidence="2">
    <location>
        <begin position="211"/>
        <end position="232"/>
    </location>
</feature>
<evidence type="ECO:0000313" key="4">
    <source>
        <dbReference type="Proteomes" id="UP000463871"/>
    </source>
</evidence>
<proteinExistence type="predicted"/>
<feature type="region of interest" description="Disordered" evidence="2">
    <location>
        <begin position="1"/>
        <end position="24"/>
    </location>
</feature>
<name>A0AAE6SL46_AERME</name>
<organism evidence="3 4">
    <name type="scientific">Aeromonas media</name>
    <dbReference type="NCBI Taxonomy" id="651"/>
    <lineage>
        <taxon>Bacteria</taxon>
        <taxon>Pseudomonadati</taxon>
        <taxon>Pseudomonadota</taxon>
        <taxon>Gammaproteobacteria</taxon>
        <taxon>Aeromonadales</taxon>
        <taxon>Aeromonadaceae</taxon>
        <taxon>Aeromonas</taxon>
    </lineage>
</organism>